<gene>
    <name evidence="1" type="ORF">HJG63_001159</name>
</gene>
<keyword evidence="2" id="KW-1185">Reference proteome</keyword>
<evidence type="ECO:0000313" key="1">
    <source>
        <dbReference type="EMBL" id="KAF6409027.1"/>
    </source>
</evidence>
<comment type="caution">
    <text evidence="1">The sequence shown here is derived from an EMBL/GenBank/DDBJ whole genome shotgun (WGS) entry which is preliminary data.</text>
</comment>
<organism evidence="1 2">
    <name type="scientific">Rousettus aegyptiacus</name>
    <name type="common">Egyptian fruit bat</name>
    <name type="synonym">Pteropus aegyptiacus</name>
    <dbReference type="NCBI Taxonomy" id="9407"/>
    <lineage>
        <taxon>Eukaryota</taxon>
        <taxon>Metazoa</taxon>
        <taxon>Chordata</taxon>
        <taxon>Craniata</taxon>
        <taxon>Vertebrata</taxon>
        <taxon>Euteleostomi</taxon>
        <taxon>Mammalia</taxon>
        <taxon>Eutheria</taxon>
        <taxon>Laurasiatheria</taxon>
        <taxon>Chiroptera</taxon>
        <taxon>Yinpterochiroptera</taxon>
        <taxon>Pteropodoidea</taxon>
        <taxon>Pteropodidae</taxon>
        <taxon>Rousettinae</taxon>
        <taxon>Rousettus</taxon>
    </lineage>
</organism>
<dbReference type="EMBL" id="JACASE010000014">
    <property type="protein sequence ID" value="KAF6409027.1"/>
    <property type="molecule type" value="Genomic_DNA"/>
</dbReference>
<reference evidence="1 2" key="1">
    <citation type="journal article" date="2020" name="Nature">
        <title>Six reference-quality genomes reveal evolution of bat adaptations.</title>
        <authorList>
            <person name="Jebb D."/>
            <person name="Huang Z."/>
            <person name="Pippel M."/>
            <person name="Hughes G.M."/>
            <person name="Lavrichenko K."/>
            <person name="Devanna P."/>
            <person name="Winkler S."/>
            <person name="Jermiin L.S."/>
            <person name="Skirmuntt E.C."/>
            <person name="Katzourakis A."/>
            <person name="Burkitt-Gray L."/>
            <person name="Ray D.A."/>
            <person name="Sullivan K.A.M."/>
            <person name="Roscito J.G."/>
            <person name="Kirilenko B.M."/>
            <person name="Davalos L.M."/>
            <person name="Corthals A.P."/>
            <person name="Power M.L."/>
            <person name="Jones G."/>
            <person name="Ransome R.D."/>
            <person name="Dechmann D.K.N."/>
            <person name="Locatelli A.G."/>
            <person name="Puechmaille S.J."/>
            <person name="Fedrigo O."/>
            <person name="Jarvis E.D."/>
            <person name="Hiller M."/>
            <person name="Vernes S.C."/>
            <person name="Myers E.W."/>
            <person name="Teeling E.C."/>
        </authorList>
    </citation>
    <scope>NUCLEOTIDE SEQUENCE [LARGE SCALE GENOMIC DNA]</scope>
    <source>
        <strain evidence="1">MRouAeg1</strain>
        <tissue evidence="1">Muscle</tissue>
    </source>
</reference>
<dbReference type="AlphaFoldDB" id="A0A7J8CDV6"/>
<name>A0A7J8CDV6_ROUAE</name>
<accession>A0A7J8CDV6</accession>
<protein>
    <submittedName>
        <fullName evidence="1">ATM interactor</fullName>
    </submittedName>
</protein>
<evidence type="ECO:0000313" key="2">
    <source>
        <dbReference type="Proteomes" id="UP000593571"/>
    </source>
</evidence>
<sequence>MQRIVARPSSAHVAVPMPVELHYSPTSTELAMRSLQNIGIHLVRKGKWKTACTTRSYPVRPLTH</sequence>
<dbReference type="Proteomes" id="UP000593571">
    <property type="component" value="Unassembled WGS sequence"/>
</dbReference>
<proteinExistence type="predicted"/>